<evidence type="ECO:0000256" key="5">
    <source>
        <dbReference type="ARBA" id="ARBA00022927"/>
    </source>
</evidence>
<keyword evidence="9" id="KW-0931">ER-Golgi transport</keyword>
<evidence type="ECO:0000313" key="12">
    <source>
        <dbReference type="Proteomes" id="UP000095038"/>
    </source>
</evidence>
<comment type="similarity">
    <text evidence="2 9">Belongs to the GOSR1 family.</text>
</comment>
<organism evidence="11 12">
    <name type="scientific">Ascoidea rubescens DSM 1968</name>
    <dbReference type="NCBI Taxonomy" id="1344418"/>
    <lineage>
        <taxon>Eukaryota</taxon>
        <taxon>Fungi</taxon>
        <taxon>Dikarya</taxon>
        <taxon>Ascomycota</taxon>
        <taxon>Saccharomycotina</taxon>
        <taxon>Saccharomycetes</taxon>
        <taxon>Ascoideaceae</taxon>
        <taxon>Ascoidea</taxon>
    </lineage>
</organism>
<dbReference type="GO" id="GO:0005797">
    <property type="term" value="C:Golgi medial cisterna"/>
    <property type="evidence" value="ECO:0007669"/>
    <property type="project" value="EnsemblFungi"/>
</dbReference>
<keyword evidence="6 10" id="KW-1133">Transmembrane helix</keyword>
<dbReference type="GO" id="GO:0048219">
    <property type="term" value="P:inter-Golgi cisterna vesicle-mediated transport"/>
    <property type="evidence" value="ECO:0007669"/>
    <property type="project" value="TreeGrafter"/>
</dbReference>
<reference evidence="12" key="1">
    <citation type="submission" date="2016-05" db="EMBL/GenBank/DDBJ databases">
        <title>Comparative genomics of biotechnologically important yeasts.</title>
        <authorList>
            <consortium name="DOE Joint Genome Institute"/>
            <person name="Riley R."/>
            <person name="Haridas S."/>
            <person name="Wolfe K.H."/>
            <person name="Lopes M.R."/>
            <person name="Hittinger C.T."/>
            <person name="Goker M."/>
            <person name="Salamov A."/>
            <person name="Wisecaver J."/>
            <person name="Long T.M."/>
            <person name="Aerts A.L."/>
            <person name="Barry K."/>
            <person name="Choi C."/>
            <person name="Clum A."/>
            <person name="Coughlan A.Y."/>
            <person name="Deshpande S."/>
            <person name="Douglass A.P."/>
            <person name="Hanson S.J."/>
            <person name="Klenk H.-P."/>
            <person name="Labutti K."/>
            <person name="Lapidus A."/>
            <person name="Lindquist E."/>
            <person name="Lipzen A."/>
            <person name="Meier-Kolthoff J.P."/>
            <person name="Ohm R.A."/>
            <person name="Otillar R.P."/>
            <person name="Pangilinan J."/>
            <person name="Peng Y."/>
            <person name="Rokas A."/>
            <person name="Rosa C.A."/>
            <person name="Scheuner C."/>
            <person name="Sibirny A.A."/>
            <person name="Slot J.C."/>
            <person name="Stielow J.B."/>
            <person name="Sun H."/>
            <person name="Kurtzman C.P."/>
            <person name="Blackwell M."/>
            <person name="Grigoriev I.V."/>
            <person name="Jeffries T.W."/>
        </authorList>
    </citation>
    <scope>NUCLEOTIDE SEQUENCE [LARGE SCALE GENOMIC DNA]</scope>
    <source>
        <strain evidence="12">DSM 1968</strain>
    </source>
</reference>
<evidence type="ECO:0000256" key="6">
    <source>
        <dbReference type="ARBA" id="ARBA00022989"/>
    </source>
</evidence>
<sequence length="228" mass="26183">MSSTTLTFVGVRSQALAFENQTLKLLTSYSSFAQSPTAHPTQKELALEKEIANLLKQRDATVENLNNFEKFENLVPSRSQQLQRHNEVLQENYRDFNNIKLSIKQERERINLLISVRSDIEAHKRRNNDTSSNQFLNDENDYINNERERADNANSIADRLLAQAYETRSEFQRQRSVLSGVNKKMFSVLSTIPGINVLLGKINTRRKRDAIIIASLISVCIILIWLTS</sequence>
<comment type="subcellular location">
    <subcellularLocation>
        <location evidence="1">Golgi apparatus membrane</location>
        <topology evidence="1">Single-pass type IV membrane protein</topology>
    </subcellularLocation>
</comment>
<dbReference type="GO" id="GO:0006888">
    <property type="term" value="P:endoplasmic reticulum to Golgi vesicle-mediated transport"/>
    <property type="evidence" value="ECO:0007669"/>
    <property type="project" value="EnsemblFungi"/>
</dbReference>
<keyword evidence="3 9" id="KW-0813">Transport</keyword>
<dbReference type="STRING" id="1344418.A0A1D2VFZ8"/>
<dbReference type="GO" id="GO:0005801">
    <property type="term" value="C:cis-Golgi network"/>
    <property type="evidence" value="ECO:0007669"/>
    <property type="project" value="InterPro"/>
</dbReference>
<evidence type="ECO:0000256" key="1">
    <source>
        <dbReference type="ARBA" id="ARBA00004409"/>
    </source>
</evidence>
<dbReference type="PANTHER" id="PTHR21094">
    <property type="entry name" value="GOS-28 SNARE- RELATED"/>
    <property type="match status" value="1"/>
</dbReference>
<evidence type="ECO:0000313" key="11">
    <source>
        <dbReference type="EMBL" id="ODV60443.1"/>
    </source>
</evidence>
<dbReference type="GO" id="GO:0031201">
    <property type="term" value="C:SNARE complex"/>
    <property type="evidence" value="ECO:0007669"/>
    <property type="project" value="EnsemblFungi"/>
</dbReference>
<dbReference type="GeneID" id="30967102"/>
<dbReference type="Proteomes" id="UP000095038">
    <property type="component" value="Unassembled WGS sequence"/>
</dbReference>
<proteinExistence type="inferred from homology"/>
<keyword evidence="4 10" id="KW-0812">Transmembrane</keyword>
<keyword evidence="7 9" id="KW-0333">Golgi apparatus</keyword>
<dbReference type="Pfam" id="PF12352">
    <property type="entry name" value="V-SNARE_C"/>
    <property type="match status" value="1"/>
</dbReference>
<keyword evidence="8 9" id="KW-0472">Membrane</keyword>
<evidence type="ECO:0000256" key="8">
    <source>
        <dbReference type="ARBA" id="ARBA00023136"/>
    </source>
</evidence>
<keyword evidence="12" id="KW-1185">Reference proteome</keyword>
<dbReference type="OrthoDB" id="422156at2759"/>
<evidence type="ECO:0000256" key="7">
    <source>
        <dbReference type="ARBA" id="ARBA00023034"/>
    </source>
</evidence>
<keyword evidence="5 9" id="KW-0653">Protein transport</keyword>
<evidence type="ECO:0000256" key="9">
    <source>
        <dbReference type="PIRNR" id="PIRNR027109"/>
    </source>
</evidence>
<accession>A0A1D2VFZ8</accession>
<evidence type="ECO:0000256" key="3">
    <source>
        <dbReference type="ARBA" id="ARBA00022448"/>
    </source>
</evidence>
<evidence type="ECO:0000256" key="4">
    <source>
        <dbReference type="ARBA" id="ARBA00022692"/>
    </source>
</evidence>
<gene>
    <name evidence="11" type="ORF">ASCRUDRAFT_76426</name>
</gene>
<evidence type="ECO:0000256" key="10">
    <source>
        <dbReference type="SAM" id="Phobius"/>
    </source>
</evidence>
<dbReference type="GO" id="GO:0005484">
    <property type="term" value="F:SNAP receptor activity"/>
    <property type="evidence" value="ECO:0007669"/>
    <property type="project" value="EnsemblFungi"/>
</dbReference>
<feature type="transmembrane region" description="Helical" evidence="10">
    <location>
        <begin position="210"/>
        <end position="227"/>
    </location>
</feature>
<dbReference type="PANTHER" id="PTHR21094:SF2">
    <property type="entry name" value="GOLGI SNAP RECEPTOR COMPLEX MEMBER 1"/>
    <property type="match status" value="1"/>
</dbReference>
<evidence type="ECO:0000256" key="2">
    <source>
        <dbReference type="ARBA" id="ARBA00008473"/>
    </source>
</evidence>
<dbReference type="PIRSF" id="PIRSF027109">
    <property type="entry name" value="Golgi_SNARE"/>
    <property type="match status" value="1"/>
</dbReference>
<dbReference type="GO" id="GO:0006906">
    <property type="term" value="P:vesicle fusion"/>
    <property type="evidence" value="ECO:0007669"/>
    <property type="project" value="EnsemblFungi"/>
</dbReference>
<dbReference type="RefSeq" id="XP_020046750.1">
    <property type="nucleotide sequence ID" value="XM_020193466.1"/>
</dbReference>
<dbReference type="GO" id="GO:0006886">
    <property type="term" value="P:intracellular protein transport"/>
    <property type="evidence" value="ECO:0007669"/>
    <property type="project" value="EnsemblFungi"/>
</dbReference>
<comment type="function">
    <text evidence="9">Involved in transport from the ER to the Golgi apparatus as well as in intra-Golgi transport. It belongs to a super-family of proteins called t-SNAREs or soluble NSF (N-ethylmaleimide-sensitive factor) attachment protein receptor.</text>
</comment>
<name>A0A1D2VFZ8_9ASCO</name>
<dbReference type="AlphaFoldDB" id="A0A1D2VFZ8"/>
<dbReference type="EMBL" id="KV454482">
    <property type="protein sequence ID" value="ODV60443.1"/>
    <property type="molecule type" value="Genomic_DNA"/>
</dbReference>
<dbReference type="GO" id="GO:0000139">
    <property type="term" value="C:Golgi membrane"/>
    <property type="evidence" value="ECO:0007669"/>
    <property type="project" value="UniProtKB-SubCell"/>
</dbReference>
<dbReference type="InterPro" id="IPR023601">
    <property type="entry name" value="Golgi_SNAP_su1"/>
</dbReference>
<protein>
    <recommendedName>
        <fullName evidence="9">Golgi SNAP receptor complex member 1</fullName>
    </recommendedName>
</protein>
<comment type="subunit">
    <text evidence="9">Component of several multiprotein Golgi SNARE complexes.</text>
</comment>
<dbReference type="FunCoup" id="A0A1D2VFZ8">
    <property type="interactions" value="865"/>
</dbReference>
<dbReference type="InParanoid" id="A0A1D2VFZ8"/>